<dbReference type="Proteomes" id="UP000007259">
    <property type="component" value="Chromosome 9"/>
</dbReference>
<keyword evidence="1" id="KW-0904">Protein phosphatase</keyword>
<dbReference type="RefSeq" id="XP_003872737.1">
    <property type="nucleotide sequence ID" value="XM_003872688.1"/>
</dbReference>
<protein>
    <recommendedName>
        <fullName evidence="3">Tyrosine specific protein phosphatases domain-containing protein</fullName>
    </recommendedName>
</protein>
<name>E9AMQ6_LEIMU</name>
<dbReference type="PROSITE" id="PS50056">
    <property type="entry name" value="TYR_PHOSPHATASE_2"/>
    <property type="match status" value="1"/>
</dbReference>
<dbReference type="GO" id="GO:0004721">
    <property type="term" value="F:phosphoprotein phosphatase activity"/>
    <property type="evidence" value="ECO:0007669"/>
    <property type="project" value="UniProtKB-KW"/>
</dbReference>
<gene>
    <name evidence="4" type="ORF">LMXM_09_0550</name>
</gene>
<sequence length="594" mass="63951">MKSADAGTDGNTHAALTFDWTERERRLVVSLEAFLHAWAEGDREGGKAKAASSAATEAAVARRKDGPQHHAGAHPDPMPCAGGIDAASLATARIESPPSTSTLANEYLAALPPRLPAPPPRSFRPNEMMPGVYLGSWSDIGTNILELAQRLRRVSTDTGESSSCTASCSWQRLVLLVRACPVKGIVAPRLELRVTRRREGTRRLYLPTTKVTSASPTTTAAAAAGLLQEPSQRPLALRGWQRHGAATTAAPTDEDVVVAQMSLSEVYECMRAAVPTTTAGPVSEAGVICAEGTASGKGEYYGHSGSITDASSSTTPSGVSRVARWLCPDSPLISPLRRASPASSTAADVPSRCTPADWHVFVRAMQGVLTEGASAHTPAGAASINDERAETAEAEHRPSSPTTTELRYWRLTLPILDSPETRILHYTPMTSLIMHAALTLEEHPQGRAWLQGQQQRREVVSNKTLANDGHAMLGVPRKGGACGKVGAGTTEARVFPSVAVHCQAGKSRSVTFVAAFLIQEWMWWYRGCHPPNTAGAGTSTVEQQKEQRRREGSIARRLVDTVLSYLRRRRLCIDINLGFDTQLWEMMCSFLRSL</sequence>
<dbReference type="GO" id="GO:0005737">
    <property type="term" value="C:cytoplasm"/>
    <property type="evidence" value="ECO:0007669"/>
    <property type="project" value="TreeGrafter"/>
</dbReference>
<feature type="region of interest" description="Disordered" evidence="2">
    <location>
        <begin position="42"/>
        <end position="82"/>
    </location>
</feature>
<dbReference type="Gene3D" id="3.90.190.10">
    <property type="entry name" value="Protein tyrosine phosphatase superfamily"/>
    <property type="match status" value="1"/>
</dbReference>
<dbReference type="GeneID" id="13454612"/>
<dbReference type="PANTHER" id="PTHR10159:SF519">
    <property type="entry name" value="DUAL SPECIFICITY PROTEIN PHOSPHATASE MPK3"/>
    <property type="match status" value="1"/>
</dbReference>
<dbReference type="OMA" id="FRPNEMM"/>
<dbReference type="OrthoDB" id="273181at2759"/>
<accession>E9AMQ6</accession>
<dbReference type="AlphaFoldDB" id="E9AMQ6"/>
<evidence type="ECO:0000313" key="5">
    <source>
        <dbReference type="Proteomes" id="UP000007259"/>
    </source>
</evidence>
<keyword evidence="5" id="KW-1185">Reference proteome</keyword>
<evidence type="ECO:0000256" key="1">
    <source>
        <dbReference type="ARBA" id="ARBA00022912"/>
    </source>
</evidence>
<feature type="domain" description="Tyrosine specific protein phosphatases" evidence="3">
    <location>
        <begin position="496"/>
        <end position="520"/>
    </location>
</feature>
<feature type="compositionally biased region" description="Low complexity" evidence="2">
    <location>
        <begin position="48"/>
        <end position="59"/>
    </location>
</feature>
<reference evidence="4 5" key="1">
    <citation type="journal article" date="2011" name="Genome Res.">
        <title>Chromosome and gene copy number variation allow major structural change between species and strains of Leishmania.</title>
        <authorList>
            <person name="Rogers M.B."/>
            <person name="Hilley J.D."/>
            <person name="Dickens N.J."/>
            <person name="Wilkes J."/>
            <person name="Bates P.A."/>
            <person name="Depledge D.P."/>
            <person name="Harris D."/>
            <person name="Her Y."/>
            <person name="Herzyk P."/>
            <person name="Imamura H."/>
            <person name="Otto T.D."/>
            <person name="Sanders M."/>
            <person name="Seeger K."/>
            <person name="Dujardin J.C."/>
            <person name="Berriman M."/>
            <person name="Smith D.F."/>
            <person name="Hertz-Fowler C."/>
            <person name="Mottram J.C."/>
        </authorList>
    </citation>
    <scope>NUCLEOTIDE SEQUENCE [LARGE SCALE GENOMIC DNA]</scope>
    <source>
        <strain evidence="4 5">MHOM/GT/2001/U1103</strain>
    </source>
</reference>
<evidence type="ECO:0000259" key="3">
    <source>
        <dbReference type="PROSITE" id="PS50056"/>
    </source>
</evidence>
<dbReference type="KEGG" id="lmi:LMXM_09_0550"/>
<organism evidence="4 5">
    <name type="scientific">Leishmania mexicana (strain MHOM/GT/2001/U1103)</name>
    <dbReference type="NCBI Taxonomy" id="929439"/>
    <lineage>
        <taxon>Eukaryota</taxon>
        <taxon>Discoba</taxon>
        <taxon>Euglenozoa</taxon>
        <taxon>Kinetoplastea</taxon>
        <taxon>Metakinetoplastina</taxon>
        <taxon>Trypanosomatida</taxon>
        <taxon>Trypanosomatidae</taxon>
        <taxon>Leishmaniinae</taxon>
        <taxon>Leishmania</taxon>
    </lineage>
</organism>
<evidence type="ECO:0000256" key="2">
    <source>
        <dbReference type="SAM" id="MobiDB-lite"/>
    </source>
</evidence>
<proteinExistence type="predicted"/>
<dbReference type="GO" id="GO:0043409">
    <property type="term" value="P:negative regulation of MAPK cascade"/>
    <property type="evidence" value="ECO:0007669"/>
    <property type="project" value="TreeGrafter"/>
</dbReference>
<keyword evidence="1" id="KW-0378">Hydrolase</keyword>
<dbReference type="PhylomeDB" id="E9AMQ6"/>
<dbReference type="VEuPathDB" id="TriTrypDB:LmxM.09.0550"/>
<dbReference type="InterPro" id="IPR000387">
    <property type="entry name" value="Tyr_Pase_dom"/>
</dbReference>
<evidence type="ECO:0000313" key="4">
    <source>
        <dbReference type="EMBL" id="CBZ24211.1"/>
    </source>
</evidence>
<dbReference type="SUPFAM" id="SSF52799">
    <property type="entry name" value="(Phosphotyrosine protein) phosphatases II"/>
    <property type="match status" value="1"/>
</dbReference>
<dbReference type="EMBL" id="FR799562">
    <property type="protein sequence ID" value="CBZ24211.1"/>
    <property type="molecule type" value="Genomic_DNA"/>
</dbReference>
<feature type="region of interest" description="Disordered" evidence="2">
    <location>
        <begin position="373"/>
        <end position="403"/>
    </location>
</feature>
<dbReference type="PANTHER" id="PTHR10159">
    <property type="entry name" value="DUAL SPECIFICITY PROTEIN PHOSPHATASE"/>
    <property type="match status" value="1"/>
</dbReference>
<feature type="compositionally biased region" description="Basic and acidic residues" evidence="2">
    <location>
        <begin position="385"/>
        <end position="398"/>
    </location>
</feature>
<dbReference type="InterPro" id="IPR029021">
    <property type="entry name" value="Prot-tyrosine_phosphatase-like"/>
</dbReference>